<keyword evidence="5" id="KW-0677">Repeat</keyword>
<dbReference type="GO" id="GO:0042626">
    <property type="term" value="F:ATPase-coupled transmembrane transporter activity"/>
    <property type="evidence" value="ECO:0007669"/>
    <property type="project" value="TreeGrafter"/>
</dbReference>
<gene>
    <name evidence="12" type="ORF">FOC70_00065</name>
</gene>
<evidence type="ECO:0000256" key="4">
    <source>
        <dbReference type="ARBA" id="ARBA00022475"/>
    </source>
</evidence>
<proteinExistence type="inferred from homology"/>
<dbReference type="InterPro" id="IPR050095">
    <property type="entry name" value="ECF_ABC_transporter_ATP-bd"/>
</dbReference>
<dbReference type="SUPFAM" id="SSF52540">
    <property type="entry name" value="P-loop containing nucleoside triphosphate hydrolases"/>
    <property type="match status" value="2"/>
</dbReference>
<sequence>MVEIKNLSLDYGEVHILDDISLSIAEGECVLFTGKSGSGKSSLINSINGLAVRYDNAKTKGEIIIDGKNIKELELYQISMLVSTVFQNPKTYFFNVNTTLELLFYLENIGLAREEMDRRLKDMLEIFPIKNLLNRNIFNLSGGEKQILCIAASYIAGTKIIVMDEPSSNLDIKSISVLTQMLKILKEKGISIIVAEHRIYYLMDIVDRVFLIDKGKLKKTYTRSEFLKLDKNDLNALSLRDKELSKLEVPYLKGEGEYQIKDLNYKFTDDECLSVKEISFKLGKIYGIIGSNGRGKSTLLRCLIGLEKKSKEEIYFKGKKLSKKERLKNSSLVMQDVNHQLFTDEVSKELSLGVKNFDEEKAKIILKDLGLDEFTERHPMSLSGGQKQRLAIASLMCKDSPFVYYDEPTSGMDYSNMMKISELIKKYRNKDKIIFIVSHDIEFLNEVADEIFEL</sequence>
<evidence type="ECO:0000256" key="9">
    <source>
        <dbReference type="ARBA" id="ARBA00023136"/>
    </source>
</evidence>
<dbReference type="PROSITE" id="PS50893">
    <property type="entry name" value="ABC_TRANSPORTER_2"/>
    <property type="match status" value="2"/>
</dbReference>
<dbReference type="RefSeq" id="WP_002840893.1">
    <property type="nucleotide sequence ID" value="NZ_CP054000.1"/>
</dbReference>
<feature type="domain" description="ABC transporter" evidence="11">
    <location>
        <begin position="2"/>
        <end position="239"/>
    </location>
</feature>
<evidence type="ECO:0000256" key="1">
    <source>
        <dbReference type="ARBA" id="ARBA00004202"/>
    </source>
</evidence>
<evidence type="ECO:0000256" key="10">
    <source>
        <dbReference type="ARBA" id="ARBA00025157"/>
    </source>
</evidence>
<feature type="domain" description="ABC transporter" evidence="11">
    <location>
        <begin position="258"/>
        <end position="454"/>
    </location>
</feature>
<keyword evidence="7 12" id="KW-0067">ATP-binding</keyword>
<dbReference type="PROSITE" id="PS00211">
    <property type="entry name" value="ABC_TRANSPORTER_1"/>
    <property type="match status" value="1"/>
</dbReference>
<dbReference type="GO" id="GO:0043190">
    <property type="term" value="C:ATP-binding cassette (ABC) transporter complex"/>
    <property type="evidence" value="ECO:0007669"/>
    <property type="project" value="TreeGrafter"/>
</dbReference>
<dbReference type="CDD" id="cd03225">
    <property type="entry name" value="ABC_cobalt_CbiO_domain1"/>
    <property type="match status" value="1"/>
</dbReference>
<dbReference type="GO" id="GO:0005524">
    <property type="term" value="F:ATP binding"/>
    <property type="evidence" value="ECO:0007669"/>
    <property type="project" value="UniProtKB-KW"/>
</dbReference>
<dbReference type="InterPro" id="IPR027417">
    <property type="entry name" value="P-loop_NTPase"/>
</dbReference>
<evidence type="ECO:0000256" key="6">
    <source>
        <dbReference type="ARBA" id="ARBA00022741"/>
    </source>
</evidence>
<dbReference type="SMART" id="SM00382">
    <property type="entry name" value="AAA"/>
    <property type="match status" value="2"/>
</dbReference>
<evidence type="ECO:0000256" key="3">
    <source>
        <dbReference type="ARBA" id="ARBA00022448"/>
    </source>
</evidence>
<dbReference type="Proteomes" id="UP000502899">
    <property type="component" value="Chromosome"/>
</dbReference>
<evidence type="ECO:0000256" key="8">
    <source>
        <dbReference type="ARBA" id="ARBA00022967"/>
    </source>
</evidence>
<dbReference type="Gene3D" id="3.40.50.300">
    <property type="entry name" value="P-loop containing nucleotide triphosphate hydrolases"/>
    <property type="match status" value="2"/>
</dbReference>
<keyword evidence="8" id="KW-1278">Translocase</keyword>
<dbReference type="InterPro" id="IPR015856">
    <property type="entry name" value="ABC_transpr_CbiO/EcfA_su"/>
</dbReference>
<dbReference type="InterPro" id="IPR017871">
    <property type="entry name" value="ABC_transporter-like_CS"/>
</dbReference>
<dbReference type="PANTHER" id="PTHR43553:SF23">
    <property type="entry name" value="ABC TRANSPORTER ATP-BINDING COMPONENT"/>
    <property type="match status" value="1"/>
</dbReference>
<keyword evidence="6" id="KW-0547">Nucleotide-binding</keyword>
<reference evidence="12 13" key="1">
    <citation type="submission" date="2020-05" db="EMBL/GenBank/DDBJ databases">
        <title>FDA dAtabase for Regulatory Grade micrObial Sequences (FDA-ARGOS): Supporting development and validation of Infectious Disease Dx tests.</title>
        <authorList>
            <person name="Pederson C."/>
            <person name="Tallon L."/>
            <person name="Sadzewicz L."/>
            <person name="Zhao X."/>
            <person name="Vavikolanu K."/>
            <person name="Mehta A."/>
            <person name="Aluvathingal J."/>
            <person name="Nadendla S."/>
            <person name="Myers T."/>
            <person name="Yan Y."/>
            <person name="Sichtig H."/>
        </authorList>
    </citation>
    <scope>NUCLEOTIDE SEQUENCE [LARGE SCALE GENOMIC DNA]</scope>
    <source>
        <strain evidence="12 13">FDAARGOS_764</strain>
    </source>
</reference>
<comment type="similarity">
    <text evidence="2">Belongs to the ABC transporter superfamily.</text>
</comment>
<evidence type="ECO:0000256" key="2">
    <source>
        <dbReference type="ARBA" id="ARBA00005417"/>
    </source>
</evidence>
<name>A0A7D4KMQ8_FINMA</name>
<evidence type="ECO:0000313" key="13">
    <source>
        <dbReference type="Proteomes" id="UP000502899"/>
    </source>
</evidence>
<dbReference type="FunFam" id="3.40.50.300:FF:000224">
    <property type="entry name" value="Energy-coupling factor transporter ATP-binding protein EcfA"/>
    <property type="match status" value="1"/>
</dbReference>
<evidence type="ECO:0000313" key="12">
    <source>
        <dbReference type="EMBL" id="QKH78843.1"/>
    </source>
</evidence>
<comment type="function">
    <text evidence="10">Probably part of an ABC transporter complex. Responsible for energy coupling to the transport system.</text>
</comment>
<evidence type="ECO:0000256" key="5">
    <source>
        <dbReference type="ARBA" id="ARBA00022737"/>
    </source>
</evidence>
<dbReference type="EMBL" id="CP054000">
    <property type="protein sequence ID" value="QKH78843.1"/>
    <property type="molecule type" value="Genomic_DNA"/>
</dbReference>
<dbReference type="GO" id="GO:0016887">
    <property type="term" value="F:ATP hydrolysis activity"/>
    <property type="evidence" value="ECO:0007669"/>
    <property type="project" value="InterPro"/>
</dbReference>
<dbReference type="InterPro" id="IPR003439">
    <property type="entry name" value="ABC_transporter-like_ATP-bd"/>
</dbReference>
<comment type="subcellular location">
    <subcellularLocation>
        <location evidence="1">Cell membrane</location>
        <topology evidence="1">Peripheral membrane protein</topology>
    </subcellularLocation>
</comment>
<evidence type="ECO:0000256" key="7">
    <source>
        <dbReference type="ARBA" id="ARBA00022840"/>
    </source>
</evidence>
<evidence type="ECO:0000259" key="11">
    <source>
        <dbReference type="PROSITE" id="PS50893"/>
    </source>
</evidence>
<dbReference type="Pfam" id="PF00005">
    <property type="entry name" value="ABC_tran"/>
    <property type="match status" value="2"/>
</dbReference>
<organism evidence="12 13">
    <name type="scientific">Finegoldia magna</name>
    <name type="common">Peptostreptococcus magnus</name>
    <dbReference type="NCBI Taxonomy" id="1260"/>
    <lineage>
        <taxon>Bacteria</taxon>
        <taxon>Bacillati</taxon>
        <taxon>Bacillota</taxon>
        <taxon>Tissierellia</taxon>
        <taxon>Tissierellales</taxon>
        <taxon>Peptoniphilaceae</taxon>
        <taxon>Finegoldia</taxon>
    </lineage>
</organism>
<accession>A0A7D4KMQ8</accession>
<protein>
    <submittedName>
        <fullName evidence="12">ATP-binding cassette domain-containing protein</fullName>
    </submittedName>
</protein>
<dbReference type="InterPro" id="IPR003593">
    <property type="entry name" value="AAA+_ATPase"/>
</dbReference>
<keyword evidence="3" id="KW-0813">Transport</keyword>
<keyword evidence="9" id="KW-0472">Membrane</keyword>
<keyword evidence="4" id="KW-1003">Cell membrane</keyword>
<dbReference type="AlphaFoldDB" id="A0A7D4KMQ8"/>
<dbReference type="PANTHER" id="PTHR43553">
    <property type="entry name" value="HEAVY METAL TRANSPORTER"/>
    <property type="match status" value="1"/>
</dbReference>